<proteinExistence type="predicted"/>
<reference evidence="1 2" key="1">
    <citation type="submission" date="2016-11" db="EMBL/GenBank/DDBJ databases">
        <title>Tenacibaculum sp. LPB0136, isolated from marine environment.</title>
        <authorList>
            <person name="Kim E."/>
            <person name="Yi H."/>
        </authorList>
    </citation>
    <scope>NUCLEOTIDE SEQUENCE [LARGE SCALE GENOMIC DNA]</scope>
    <source>
        <strain evidence="1 2">LPB0136</strain>
    </source>
</reference>
<dbReference type="EMBL" id="CP018155">
    <property type="protein sequence ID" value="APG64656.1"/>
    <property type="molecule type" value="Genomic_DNA"/>
</dbReference>
<dbReference type="KEGG" id="ten:LPB136_04435"/>
<dbReference type="STRING" id="1850252.LPB136_04435"/>
<dbReference type="Proteomes" id="UP000181898">
    <property type="component" value="Chromosome"/>
</dbReference>
<keyword evidence="2" id="KW-1185">Reference proteome</keyword>
<gene>
    <name evidence="1" type="ORF">LPB136_04435</name>
</gene>
<name>A0A1L3JHN8_9FLAO</name>
<accession>A0A1L3JHN8</accession>
<organism evidence="1 2">
    <name type="scientific">Tenacibaculum todarodis</name>
    <dbReference type="NCBI Taxonomy" id="1850252"/>
    <lineage>
        <taxon>Bacteria</taxon>
        <taxon>Pseudomonadati</taxon>
        <taxon>Bacteroidota</taxon>
        <taxon>Flavobacteriia</taxon>
        <taxon>Flavobacteriales</taxon>
        <taxon>Flavobacteriaceae</taxon>
        <taxon>Tenacibaculum</taxon>
    </lineage>
</organism>
<sequence length="195" mass="24000">MEKIKEKAIELLLDIISKEDFEVILYEKVKTENLITNRFLFDLVNINYRENKYKIQLGKILEDTLEEEIFIMYKVNFYSKKIKDENNIKEIYKHFNNVFELFEYDKEYSLMWDYYQINERIGLIEIKYEIEKNVIIDLKKLCDRVCFEFNKISRIEDKVKLLVEGLSESKDVSFLNNQIQTNEIKLKKWYQFWKY</sequence>
<evidence type="ECO:0000313" key="2">
    <source>
        <dbReference type="Proteomes" id="UP000181898"/>
    </source>
</evidence>
<dbReference type="RefSeq" id="WP_072554980.1">
    <property type="nucleotide sequence ID" value="NZ_CP018155.1"/>
</dbReference>
<dbReference type="AlphaFoldDB" id="A0A1L3JHN8"/>
<protein>
    <submittedName>
        <fullName evidence="1">Uncharacterized protein</fullName>
    </submittedName>
</protein>
<evidence type="ECO:0000313" key="1">
    <source>
        <dbReference type="EMBL" id="APG64656.1"/>
    </source>
</evidence>
<dbReference type="OrthoDB" id="1442948at2"/>